<evidence type="ECO:0000256" key="5">
    <source>
        <dbReference type="ARBA" id="ARBA00022553"/>
    </source>
</evidence>
<dbReference type="PROSITE" id="PS51420">
    <property type="entry name" value="RHO"/>
    <property type="match status" value="1"/>
</dbReference>
<keyword evidence="8" id="KW-0460">Magnesium</keyword>
<dbReference type="PRINTS" id="PR00449">
    <property type="entry name" value="RASTRNSFRMNG"/>
</dbReference>
<dbReference type="Gene3D" id="3.40.50.300">
    <property type="entry name" value="P-loop containing nucleotide triphosphate hydrolases"/>
    <property type="match status" value="1"/>
</dbReference>
<reference evidence="14" key="1">
    <citation type="submission" date="2021-02" db="EMBL/GenBank/DDBJ databases">
        <title>Comparative genomics reveals that relaxation of natural selection precedes convergent phenotypic evolution of cavefish.</title>
        <authorList>
            <person name="Peng Z."/>
        </authorList>
    </citation>
    <scope>NUCLEOTIDE SEQUENCE</scope>
    <source>
        <tissue evidence="14">Muscle</tissue>
    </source>
</reference>
<dbReference type="PROSITE" id="PS51419">
    <property type="entry name" value="RAB"/>
    <property type="match status" value="1"/>
</dbReference>
<keyword evidence="7" id="KW-0547">Nucleotide-binding</keyword>
<proteinExistence type="inferred from homology"/>
<dbReference type="GO" id="GO:0005886">
    <property type="term" value="C:plasma membrane"/>
    <property type="evidence" value="ECO:0007669"/>
    <property type="project" value="UniProtKB-SubCell"/>
</dbReference>
<keyword evidence="15" id="KW-1185">Reference proteome</keyword>
<sequence length="260" mass="28888">MPSRDENEPVNEDGGAPPVPPRATLLRDARAPVPVPVHKVKCVLVGDGAVGKTSLVISYTTNGYPAEHIPTAFDHFTAKVVVDGRPVQLQLCDMAGQQWGAVDQRLNDEFDRLRPLCYRDADVFLLCYSVVLPVSFKNITDRWAPEVCRLCPGVPMILVGTQCDLREDVQILITLADEQEKPVSTDEGLLRARSIGAVAFAECSALTQKNLKEVFDAAIVANMRHAEEGAWLRRETLRDKTPDKIKQLSETWWRKLSCLV</sequence>
<evidence type="ECO:0000256" key="11">
    <source>
        <dbReference type="ARBA" id="ARBA00023139"/>
    </source>
</evidence>
<organism evidence="14 15">
    <name type="scientific">Triplophysa rosa</name>
    <name type="common">Cave loach</name>
    <dbReference type="NCBI Taxonomy" id="992332"/>
    <lineage>
        <taxon>Eukaryota</taxon>
        <taxon>Metazoa</taxon>
        <taxon>Chordata</taxon>
        <taxon>Craniata</taxon>
        <taxon>Vertebrata</taxon>
        <taxon>Euteleostomi</taxon>
        <taxon>Actinopterygii</taxon>
        <taxon>Neopterygii</taxon>
        <taxon>Teleostei</taxon>
        <taxon>Ostariophysi</taxon>
        <taxon>Cypriniformes</taxon>
        <taxon>Nemacheilidae</taxon>
        <taxon>Triplophysa</taxon>
    </lineage>
</organism>
<dbReference type="FunFam" id="3.40.50.300:FF:000561">
    <property type="entry name" value="rho-related GTP-binding protein RhoV"/>
    <property type="match status" value="1"/>
</dbReference>
<dbReference type="EMBL" id="JAFHDT010000004">
    <property type="protein sequence ID" value="KAI7810927.1"/>
    <property type="molecule type" value="Genomic_DNA"/>
</dbReference>
<accession>A0A9W8C8U0</accession>
<dbReference type="InterPro" id="IPR027417">
    <property type="entry name" value="P-loop_NTPase"/>
</dbReference>
<dbReference type="AlphaFoldDB" id="A0A9W8C8U0"/>
<protein>
    <submittedName>
        <fullName evidence="14">Rho-related GTP-binding protein RhoU-like</fullName>
    </submittedName>
</protein>
<keyword evidence="4" id="KW-1003">Cell membrane</keyword>
<dbReference type="Proteomes" id="UP001059041">
    <property type="component" value="Linkage Group LG4"/>
</dbReference>
<keyword evidence="5" id="KW-0597">Phosphoprotein</keyword>
<dbReference type="SMART" id="SM00174">
    <property type="entry name" value="RHO"/>
    <property type="match status" value="1"/>
</dbReference>
<name>A0A9W8C8U0_TRIRA</name>
<dbReference type="PROSITE" id="PS51421">
    <property type="entry name" value="RAS"/>
    <property type="match status" value="1"/>
</dbReference>
<dbReference type="InterPro" id="IPR005225">
    <property type="entry name" value="Small_GTP-bd"/>
</dbReference>
<evidence type="ECO:0000256" key="8">
    <source>
        <dbReference type="ARBA" id="ARBA00022842"/>
    </source>
</evidence>
<evidence type="ECO:0000256" key="12">
    <source>
        <dbReference type="ARBA" id="ARBA00023288"/>
    </source>
</evidence>
<evidence type="ECO:0000256" key="1">
    <source>
        <dbReference type="ARBA" id="ARBA00001946"/>
    </source>
</evidence>
<dbReference type="OrthoDB" id="8830751at2759"/>
<dbReference type="SMART" id="SM00175">
    <property type="entry name" value="RAB"/>
    <property type="match status" value="1"/>
</dbReference>
<comment type="similarity">
    <text evidence="3">Belongs to the small GTPase superfamily. Rho family.</text>
</comment>
<evidence type="ECO:0000313" key="14">
    <source>
        <dbReference type="EMBL" id="KAI7810927.1"/>
    </source>
</evidence>
<keyword evidence="11" id="KW-0564">Palmitate</keyword>
<evidence type="ECO:0000256" key="6">
    <source>
        <dbReference type="ARBA" id="ARBA00022723"/>
    </source>
</evidence>
<dbReference type="InterPro" id="IPR001806">
    <property type="entry name" value="Small_GTPase"/>
</dbReference>
<dbReference type="GO" id="GO:0003924">
    <property type="term" value="F:GTPase activity"/>
    <property type="evidence" value="ECO:0007669"/>
    <property type="project" value="InterPro"/>
</dbReference>
<dbReference type="Pfam" id="PF00071">
    <property type="entry name" value="Ras"/>
    <property type="match status" value="1"/>
</dbReference>
<evidence type="ECO:0000256" key="2">
    <source>
        <dbReference type="ARBA" id="ARBA00004342"/>
    </source>
</evidence>
<evidence type="ECO:0000256" key="4">
    <source>
        <dbReference type="ARBA" id="ARBA00022475"/>
    </source>
</evidence>
<evidence type="ECO:0000256" key="3">
    <source>
        <dbReference type="ARBA" id="ARBA00010142"/>
    </source>
</evidence>
<dbReference type="SMART" id="SM00173">
    <property type="entry name" value="RAS"/>
    <property type="match status" value="1"/>
</dbReference>
<dbReference type="GO" id="GO:0005525">
    <property type="term" value="F:GTP binding"/>
    <property type="evidence" value="ECO:0007669"/>
    <property type="project" value="UniProtKB-KW"/>
</dbReference>
<dbReference type="GO" id="GO:0007010">
    <property type="term" value="P:cytoskeleton organization"/>
    <property type="evidence" value="ECO:0007669"/>
    <property type="project" value="UniProtKB-ARBA"/>
</dbReference>
<dbReference type="SUPFAM" id="SSF52540">
    <property type="entry name" value="P-loop containing nucleoside triphosphate hydrolases"/>
    <property type="match status" value="1"/>
</dbReference>
<dbReference type="GO" id="GO:0007264">
    <property type="term" value="P:small GTPase-mediated signal transduction"/>
    <property type="evidence" value="ECO:0007669"/>
    <property type="project" value="InterPro"/>
</dbReference>
<dbReference type="NCBIfam" id="TIGR00231">
    <property type="entry name" value="small_GTP"/>
    <property type="match status" value="1"/>
</dbReference>
<dbReference type="InterPro" id="IPR003578">
    <property type="entry name" value="Small_GTPase_Rho"/>
</dbReference>
<keyword evidence="9" id="KW-0342">GTP-binding</keyword>
<keyword evidence="10" id="KW-0472">Membrane</keyword>
<comment type="caution">
    <text evidence="14">The sequence shown here is derived from an EMBL/GenBank/DDBJ whole genome shotgun (WGS) entry which is preliminary data.</text>
</comment>
<feature type="region of interest" description="Disordered" evidence="13">
    <location>
        <begin position="1"/>
        <end position="23"/>
    </location>
</feature>
<evidence type="ECO:0000256" key="10">
    <source>
        <dbReference type="ARBA" id="ARBA00023136"/>
    </source>
</evidence>
<keyword evidence="6" id="KW-0479">Metal-binding</keyword>
<keyword evidence="12" id="KW-0449">Lipoprotein</keyword>
<gene>
    <name evidence="14" type="ORF">IRJ41_008346</name>
</gene>
<evidence type="ECO:0000256" key="9">
    <source>
        <dbReference type="ARBA" id="ARBA00023134"/>
    </source>
</evidence>
<evidence type="ECO:0000256" key="7">
    <source>
        <dbReference type="ARBA" id="ARBA00022741"/>
    </source>
</evidence>
<evidence type="ECO:0000256" key="13">
    <source>
        <dbReference type="SAM" id="MobiDB-lite"/>
    </source>
</evidence>
<comment type="subcellular location">
    <subcellularLocation>
        <location evidence="2">Cell membrane</location>
        <topology evidence="2">Lipid-anchor</topology>
        <orientation evidence="2">Cytoplasmic side</orientation>
    </subcellularLocation>
</comment>
<dbReference type="GO" id="GO:0008360">
    <property type="term" value="P:regulation of cell shape"/>
    <property type="evidence" value="ECO:0007669"/>
    <property type="project" value="UniProtKB-ARBA"/>
</dbReference>
<evidence type="ECO:0000313" key="15">
    <source>
        <dbReference type="Proteomes" id="UP001059041"/>
    </source>
</evidence>
<comment type="cofactor">
    <cofactor evidence="1">
        <name>Mg(2+)</name>
        <dbReference type="ChEBI" id="CHEBI:18420"/>
    </cofactor>
</comment>
<dbReference type="PANTHER" id="PTHR24072">
    <property type="entry name" value="RHO FAMILY GTPASE"/>
    <property type="match status" value="1"/>
</dbReference>
<dbReference type="GO" id="GO:0046872">
    <property type="term" value="F:metal ion binding"/>
    <property type="evidence" value="ECO:0007669"/>
    <property type="project" value="UniProtKB-KW"/>
</dbReference>